<gene>
    <name evidence="7" type="ORF">SSP531S_58170</name>
</gene>
<evidence type="ECO:0000256" key="2">
    <source>
        <dbReference type="ARBA" id="ARBA00023125"/>
    </source>
</evidence>
<feature type="domain" description="HTH tetR-type" evidence="6">
    <location>
        <begin position="7"/>
        <end position="67"/>
    </location>
</feature>
<feature type="DNA-binding region" description="H-T-H motif" evidence="4">
    <location>
        <begin position="30"/>
        <end position="49"/>
    </location>
</feature>
<evidence type="ECO:0000256" key="5">
    <source>
        <dbReference type="SAM" id="MobiDB-lite"/>
    </source>
</evidence>
<proteinExistence type="predicted"/>
<dbReference type="InterPro" id="IPR001647">
    <property type="entry name" value="HTH_TetR"/>
</dbReference>
<dbReference type="PRINTS" id="PR00455">
    <property type="entry name" value="HTHTETR"/>
</dbReference>
<evidence type="ECO:0000256" key="1">
    <source>
        <dbReference type="ARBA" id="ARBA00023015"/>
    </source>
</evidence>
<feature type="region of interest" description="Disordered" evidence="5">
    <location>
        <begin position="204"/>
        <end position="240"/>
    </location>
</feature>
<dbReference type="Proteomes" id="UP000265354">
    <property type="component" value="Unassembled WGS sequence"/>
</dbReference>
<dbReference type="Gene3D" id="1.10.357.10">
    <property type="entry name" value="Tetracycline Repressor, domain 2"/>
    <property type="match status" value="1"/>
</dbReference>
<keyword evidence="3" id="KW-0804">Transcription</keyword>
<protein>
    <submittedName>
        <fullName evidence="7">TetR/AcrR family transcriptional regulator</fullName>
    </submittedName>
</protein>
<dbReference type="PANTHER" id="PTHR30055">
    <property type="entry name" value="HTH-TYPE TRANSCRIPTIONAL REGULATOR RUTR"/>
    <property type="match status" value="1"/>
</dbReference>
<dbReference type="EMBL" id="BGZL01000035">
    <property type="protein sequence ID" value="GBQ04323.1"/>
    <property type="molecule type" value="Genomic_DNA"/>
</dbReference>
<evidence type="ECO:0000313" key="7">
    <source>
        <dbReference type="EMBL" id="GBQ04323.1"/>
    </source>
</evidence>
<evidence type="ECO:0000259" key="6">
    <source>
        <dbReference type="PROSITE" id="PS50977"/>
    </source>
</evidence>
<dbReference type="GO" id="GO:0000976">
    <property type="term" value="F:transcription cis-regulatory region binding"/>
    <property type="evidence" value="ECO:0007669"/>
    <property type="project" value="TreeGrafter"/>
</dbReference>
<keyword evidence="1" id="KW-0805">Transcription regulation</keyword>
<keyword evidence="2 4" id="KW-0238">DNA-binding</keyword>
<feature type="region of interest" description="Disordered" evidence="5">
    <location>
        <begin position="165"/>
        <end position="189"/>
    </location>
</feature>
<evidence type="ECO:0000313" key="8">
    <source>
        <dbReference type="Proteomes" id="UP000265354"/>
    </source>
</evidence>
<feature type="compositionally biased region" description="Gly residues" evidence="5">
    <location>
        <begin position="177"/>
        <end position="188"/>
    </location>
</feature>
<dbReference type="RefSeq" id="WP_116429132.1">
    <property type="nucleotide sequence ID" value="NZ_BGZL01000035.1"/>
</dbReference>
<dbReference type="SUPFAM" id="SSF46689">
    <property type="entry name" value="Homeodomain-like"/>
    <property type="match status" value="1"/>
</dbReference>
<dbReference type="InterPro" id="IPR009057">
    <property type="entry name" value="Homeodomain-like_sf"/>
</dbReference>
<evidence type="ECO:0000256" key="3">
    <source>
        <dbReference type="ARBA" id="ARBA00023163"/>
    </source>
</evidence>
<dbReference type="GO" id="GO:0003700">
    <property type="term" value="F:DNA-binding transcription factor activity"/>
    <property type="evidence" value="ECO:0007669"/>
    <property type="project" value="TreeGrafter"/>
</dbReference>
<dbReference type="InterPro" id="IPR050109">
    <property type="entry name" value="HTH-type_TetR-like_transc_reg"/>
</dbReference>
<reference evidence="7 8" key="1">
    <citation type="submission" date="2018-07" db="EMBL/GenBank/DDBJ databases">
        <title>Whole Genome Shotgun Sequence of Streptomyces spongiicola strain 531S.</title>
        <authorList>
            <person name="Dohra H."/>
            <person name="Kodani S."/>
        </authorList>
    </citation>
    <scope>NUCLEOTIDE SEQUENCE [LARGE SCALE GENOMIC DNA]</scope>
    <source>
        <strain evidence="7 8">531S</strain>
    </source>
</reference>
<dbReference type="AlphaFoldDB" id="A0A388T5W7"/>
<dbReference type="PROSITE" id="PS50977">
    <property type="entry name" value="HTH_TETR_2"/>
    <property type="match status" value="1"/>
</dbReference>
<sequence>MRQERASRTRRALLRAAAEEFDRLGYAGASLAGIARAAGISLGALTFHFSSKQELSTAVSEQGCAATRALVARTGARGEPPVQCAVSLTLGLVELLEKDASVRAAARLDREAADAGHGWQGVWAPVIHECLRAAADAEGSPVGDSAALAALAVLLVCGTEATLPRPAGPGSPAGPAGPAGHGGHGGQQGNSALLARIWRQILPQTAQAGCGPGRPPQPRGSHTALHPPSTGTPAPVTNEA</sequence>
<dbReference type="InterPro" id="IPR023772">
    <property type="entry name" value="DNA-bd_HTH_TetR-type_CS"/>
</dbReference>
<accession>A0A388T5W7</accession>
<comment type="caution">
    <text evidence="7">The sequence shown here is derived from an EMBL/GenBank/DDBJ whole genome shotgun (WGS) entry which is preliminary data.</text>
</comment>
<dbReference type="PANTHER" id="PTHR30055:SF234">
    <property type="entry name" value="HTH-TYPE TRANSCRIPTIONAL REGULATOR BETI"/>
    <property type="match status" value="1"/>
</dbReference>
<name>A0A388T5W7_9ACTN</name>
<evidence type="ECO:0000256" key="4">
    <source>
        <dbReference type="PROSITE-ProRule" id="PRU00335"/>
    </source>
</evidence>
<dbReference type="Pfam" id="PF00440">
    <property type="entry name" value="TetR_N"/>
    <property type="match status" value="1"/>
</dbReference>
<organism evidence="7 8">
    <name type="scientific">Streptomyces spongiicola</name>
    <dbReference type="NCBI Taxonomy" id="1690221"/>
    <lineage>
        <taxon>Bacteria</taxon>
        <taxon>Bacillati</taxon>
        <taxon>Actinomycetota</taxon>
        <taxon>Actinomycetes</taxon>
        <taxon>Kitasatosporales</taxon>
        <taxon>Streptomycetaceae</taxon>
        <taxon>Streptomyces</taxon>
    </lineage>
</organism>
<dbReference type="PROSITE" id="PS01081">
    <property type="entry name" value="HTH_TETR_1"/>
    <property type="match status" value="1"/>
</dbReference>